<dbReference type="SMART" id="SM00355">
    <property type="entry name" value="ZnF_C2H2"/>
    <property type="match status" value="3"/>
</dbReference>
<dbReference type="PANTHER" id="PTHR47257:SF1">
    <property type="entry name" value="PH-RESPONSE TRANSCRIPTION FACTOR PACC_RIM101"/>
    <property type="match status" value="1"/>
</dbReference>
<dbReference type="AlphaFoldDB" id="I2GWY3"/>
<comment type="subcellular location">
    <subcellularLocation>
        <location evidence="1">Nucleus</location>
    </subcellularLocation>
</comment>
<feature type="domain" description="C2H2-type" evidence="11">
    <location>
        <begin position="184"/>
        <end position="206"/>
    </location>
</feature>
<evidence type="ECO:0000256" key="9">
    <source>
        <dbReference type="PROSITE-ProRule" id="PRU00042"/>
    </source>
</evidence>
<keyword evidence="7" id="KW-0539">Nucleus</keyword>
<dbReference type="EMBL" id="HE806316">
    <property type="protein sequence ID" value="CCH58635.1"/>
    <property type="molecule type" value="Genomic_DNA"/>
</dbReference>
<evidence type="ECO:0000256" key="6">
    <source>
        <dbReference type="ARBA" id="ARBA00022833"/>
    </source>
</evidence>
<organism evidence="12 13">
    <name type="scientific">Henningerozyma blattae (strain ATCC 34711 / CBS 6284 / DSM 70876 / NBRC 10599 / NRRL Y-10934 / UCD 77-7)</name>
    <name type="common">Yeast</name>
    <name type="synonym">Tetrapisispora blattae</name>
    <dbReference type="NCBI Taxonomy" id="1071380"/>
    <lineage>
        <taxon>Eukaryota</taxon>
        <taxon>Fungi</taxon>
        <taxon>Dikarya</taxon>
        <taxon>Ascomycota</taxon>
        <taxon>Saccharomycotina</taxon>
        <taxon>Saccharomycetes</taxon>
        <taxon>Saccharomycetales</taxon>
        <taxon>Saccharomycetaceae</taxon>
        <taxon>Henningerozyma</taxon>
    </lineage>
</organism>
<feature type="compositionally biased region" description="Basic residues" evidence="10">
    <location>
        <begin position="215"/>
        <end position="228"/>
    </location>
</feature>
<keyword evidence="13" id="KW-1185">Reference proteome</keyword>
<dbReference type="PANTHER" id="PTHR47257">
    <property type="entry name" value="PH-RESPONSE TRANSCRIPTION FACTOR PACC/RIM101"/>
    <property type="match status" value="1"/>
</dbReference>
<dbReference type="OrthoDB" id="6155966at2759"/>
<dbReference type="SUPFAM" id="SSF57667">
    <property type="entry name" value="beta-beta-alpha zinc fingers"/>
    <property type="match status" value="1"/>
</dbReference>
<evidence type="ECO:0000256" key="2">
    <source>
        <dbReference type="ARBA" id="ARBA00022491"/>
    </source>
</evidence>
<dbReference type="KEGG" id="tbl:TBLA_0A08460"/>
<comment type="similarity">
    <text evidence="8">Belongs to the pacC/RIM101 family.</text>
</comment>
<dbReference type="InterPro" id="IPR050806">
    <property type="entry name" value="pacC/RIM101"/>
</dbReference>
<proteinExistence type="inferred from homology"/>
<evidence type="ECO:0000256" key="8">
    <source>
        <dbReference type="ARBA" id="ARBA00038089"/>
    </source>
</evidence>
<feature type="compositionally biased region" description="Polar residues" evidence="10">
    <location>
        <begin position="231"/>
        <end position="245"/>
    </location>
</feature>
<keyword evidence="5 9" id="KW-0863">Zinc-finger</keyword>
<feature type="region of interest" description="Disordered" evidence="10">
    <location>
        <begin position="461"/>
        <end position="484"/>
    </location>
</feature>
<sequence>MYLDAILNKDPTATATQPANVSPTSIDFMTQQHEQQFGFANTSAASSSPATPPTPNNGLFSGSNTSSPTSSSSSSPGDTAANATTTIPTTTSAPVQAKKINKPKTGTISIVSPNPTILPCKWKGCTQVFHQADLLYLHLCQDHIGRKCQKNLQLNCQWDNCQTKTEKRDHITSHLRVHIPLKPFNCSNCNKKFKRPQDLKKHLKIHITGNDLIKKKRGPKIGSKKKSRSIATHSTTTLPDTQNPIYTPQLSSTIRSLLPIQHSSSPTLLNNNQSVSPIPTPYSNLNTLNYFNKLSQNMSIQNLQLQNNLQYQPPPPQQQQVPYNFPMQHSNSNSTTNSPPMHIIDHSNLINPYPTVNTLHNSTRTPTPPTATTTQLPPLFNNNTQTATNTTNNKHFLTTAILPPPTNSLLTPRYNIQQPYSYTSPTVIQPTTTQYFSTTQKSGLNTKTQTPDLIDQQIKSLSLSDDEDEDAIDEHKEDDNDDDETMTFLQDFTYVNVIKDYIFCSLLEEEYQDLQEEAQFPRAKNSSTIKISLPSYPKVLI</sequence>
<evidence type="ECO:0000256" key="5">
    <source>
        <dbReference type="ARBA" id="ARBA00022771"/>
    </source>
</evidence>
<keyword evidence="3" id="KW-0479">Metal-binding</keyword>
<dbReference type="PROSITE" id="PS50157">
    <property type="entry name" value="ZINC_FINGER_C2H2_2"/>
    <property type="match status" value="2"/>
</dbReference>
<keyword evidence="2" id="KW-0678">Repressor</keyword>
<dbReference type="GO" id="GO:0005634">
    <property type="term" value="C:nucleus"/>
    <property type="evidence" value="ECO:0007669"/>
    <property type="project" value="UniProtKB-SubCell"/>
</dbReference>
<evidence type="ECO:0000256" key="3">
    <source>
        <dbReference type="ARBA" id="ARBA00022723"/>
    </source>
</evidence>
<evidence type="ECO:0000256" key="1">
    <source>
        <dbReference type="ARBA" id="ARBA00004123"/>
    </source>
</evidence>
<dbReference type="FunCoup" id="I2GWY3">
    <property type="interactions" value="1509"/>
</dbReference>
<feature type="compositionally biased region" description="Low complexity" evidence="10">
    <location>
        <begin position="40"/>
        <end position="49"/>
    </location>
</feature>
<feature type="region of interest" description="Disordered" evidence="10">
    <location>
        <begin position="1"/>
        <end position="100"/>
    </location>
</feature>
<dbReference type="HOGENOM" id="CLU_029652_0_0_1"/>
<dbReference type="InterPro" id="IPR013087">
    <property type="entry name" value="Znf_C2H2_type"/>
</dbReference>
<evidence type="ECO:0000256" key="4">
    <source>
        <dbReference type="ARBA" id="ARBA00022737"/>
    </source>
</evidence>
<accession>I2GWY3</accession>
<keyword evidence="6" id="KW-0862">Zinc</keyword>
<dbReference type="OMA" id="NCHWGSC"/>
<dbReference type="eggNOG" id="KOG1721">
    <property type="taxonomic scope" value="Eukaryota"/>
</dbReference>
<evidence type="ECO:0000313" key="12">
    <source>
        <dbReference type="EMBL" id="CCH58635.1"/>
    </source>
</evidence>
<dbReference type="FunFam" id="3.30.160.60:FF:002343">
    <property type="entry name" value="Zinc finger protein 33A"/>
    <property type="match status" value="1"/>
</dbReference>
<keyword evidence="4" id="KW-0677">Repeat</keyword>
<dbReference type="GeneID" id="14493406"/>
<feature type="region of interest" description="Disordered" evidence="10">
    <location>
        <begin position="215"/>
        <end position="245"/>
    </location>
</feature>
<evidence type="ECO:0000259" key="11">
    <source>
        <dbReference type="PROSITE" id="PS50157"/>
    </source>
</evidence>
<protein>
    <recommendedName>
        <fullName evidence="11">C2H2-type domain-containing protein</fullName>
    </recommendedName>
</protein>
<evidence type="ECO:0000256" key="7">
    <source>
        <dbReference type="ARBA" id="ARBA00023242"/>
    </source>
</evidence>
<dbReference type="InterPro" id="IPR036236">
    <property type="entry name" value="Znf_C2H2_sf"/>
</dbReference>
<dbReference type="Pfam" id="PF00096">
    <property type="entry name" value="zf-C2H2"/>
    <property type="match status" value="1"/>
</dbReference>
<evidence type="ECO:0000256" key="10">
    <source>
        <dbReference type="SAM" id="MobiDB-lite"/>
    </source>
</evidence>
<dbReference type="GO" id="GO:0008270">
    <property type="term" value="F:zinc ion binding"/>
    <property type="evidence" value="ECO:0007669"/>
    <property type="project" value="UniProtKB-KW"/>
</dbReference>
<name>I2GWY3_HENB6</name>
<dbReference type="RefSeq" id="XP_004178154.1">
    <property type="nucleotide sequence ID" value="XM_004178106.1"/>
</dbReference>
<dbReference type="Proteomes" id="UP000002866">
    <property type="component" value="Chromosome 1"/>
</dbReference>
<reference evidence="12 13" key="1">
    <citation type="journal article" date="2011" name="Proc. Natl. Acad. Sci. U.S.A.">
        <title>Evolutionary erosion of yeast sex chromosomes by mating-type switching accidents.</title>
        <authorList>
            <person name="Gordon J.L."/>
            <person name="Armisen D."/>
            <person name="Proux-Wera E."/>
            <person name="Oheigeartaigh S.S."/>
            <person name="Byrne K.P."/>
            <person name="Wolfe K.H."/>
        </authorList>
    </citation>
    <scope>NUCLEOTIDE SEQUENCE [LARGE SCALE GENOMIC DNA]</scope>
    <source>
        <strain evidence="13">ATCC 34711 / CBS 6284 / DSM 70876 / NBRC 10599 / NRRL Y-10934 / UCD 77-7</strain>
    </source>
</reference>
<dbReference type="STRING" id="1071380.I2GWY3"/>
<evidence type="ECO:0000313" key="13">
    <source>
        <dbReference type="Proteomes" id="UP000002866"/>
    </source>
</evidence>
<dbReference type="Gene3D" id="3.30.160.60">
    <property type="entry name" value="Classic Zinc Finger"/>
    <property type="match status" value="2"/>
</dbReference>
<feature type="compositionally biased region" description="Low complexity" evidence="10">
    <location>
        <begin position="61"/>
        <end position="93"/>
    </location>
</feature>
<feature type="compositionally biased region" description="Polar residues" evidence="10">
    <location>
        <begin position="11"/>
        <end position="39"/>
    </location>
</feature>
<gene>
    <name evidence="12" type="primary">TBLA0A08460</name>
    <name evidence="12" type="ORF">TBLA_0A08460</name>
</gene>
<feature type="domain" description="C2H2-type" evidence="11">
    <location>
        <begin position="154"/>
        <end position="183"/>
    </location>
</feature>
<dbReference type="InParanoid" id="I2GWY3"/>
<dbReference type="PROSITE" id="PS00028">
    <property type="entry name" value="ZINC_FINGER_C2H2_1"/>
    <property type="match status" value="2"/>
</dbReference>